<gene>
    <name evidence="1" type="ORF">QP029_03535</name>
</gene>
<reference evidence="1 2" key="1">
    <citation type="submission" date="2023-05" db="EMBL/GenBank/DDBJ databases">
        <title>Corynebacterium suedekumii sp. nov. and Corynebacterium breve sp. nov. isolated from raw cow's milk.</title>
        <authorList>
            <person name="Baer M.K."/>
            <person name="Mehl L."/>
            <person name="Hellmuth R."/>
            <person name="Marke G."/>
            <person name="Lipski A."/>
        </authorList>
    </citation>
    <scope>NUCLEOTIDE SEQUENCE [LARGE SCALE GENOMIC DNA]</scope>
    <source>
        <strain evidence="1 2">LM112</strain>
    </source>
</reference>
<sequence length="56" mass="6408">MTCRTFDPRTAAFTNHVSVERTERATILNVPRELDAFAVQTKPTFGDRLARMFSFS</sequence>
<dbReference type="Proteomes" id="UP001238805">
    <property type="component" value="Chromosome"/>
</dbReference>
<accession>A0ABY8VMS8</accession>
<organism evidence="1 2">
    <name type="scientific">Corynebacterium suedekumii</name>
    <dbReference type="NCBI Taxonomy" id="3049801"/>
    <lineage>
        <taxon>Bacteria</taxon>
        <taxon>Bacillati</taxon>
        <taxon>Actinomycetota</taxon>
        <taxon>Actinomycetes</taxon>
        <taxon>Mycobacteriales</taxon>
        <taxon>Corynebacteriaceae</taxon>
        <taxon>Corynebacterium</taxon>
    </lineage>
</organism>
<name>A0ABY8VMS8_9CORY</name>
<keyword evidence="2" id="KW-1185">Reference proteome</keyword>
<dbReference type="RefSeq" id="WP_284875484.1">
    <property type="nucleotide sequence ID" value="NZ_CP126970.1"/>
</dbReference>
<evidence type="ECO:0000313" key="1">
    <source>
        <dbReference type="EMBL" id="WIM70904.1"/>
    </source>
</evidence>
<protein>
    <submittedName>
        <fullName evidence="1">Uncharacterized protein</fullName>
    </submittedName>
</protein>
<evidence type="ECO:0000313" key="2">
    <source>
        <dbReference type="Proteomes" id="UP001238805"/>
    </source>
</evidence>
<proteinExistence type="predicted"/>
<dbReference type="EMBL" id="CP126970">
    <property type="protein sequence ID" value="WIM70904.1"/>
    <property type="molecule type" value="Genomic_DNA"/>
</dbReference>